<reference evidence="3" key="1">
    <citation type="journal article" date="2019" name="Int. J. Syst. Evol. Microbiol.">
        <title>The Global Catalogue of Microorganisms (GCM) 10K type strain sequencing project: providing services to taxonomists for standard genome sequencing and annotation.</title>
        <authorList>
            <consortium name="The Broad Institute Genomics Platform"/>
            <consortium name="The Broad Institute Genome Sequencing Center for Infectious Disease"/>
            <person name="Wu L."/>
            <person name="Ma J."/>
        </authorList>
    </citation>
    <scope>NUCLEOTIDE SEQUENCE [LARGE SCALE GENOMIC DNA]</scope>
    <source>
        <strain evidence="3">JCM 18514</strain>
    </source>
</reference>
<feature type="signal peptide" evidence="1">
    <location>
        <begin position="1"/>
        <end position="29"/>
    </location>
</feature>
<dbReference type="Gene3D" id="3.40.190.10">
    <property type="entry name" value="Periplasmic binding protein-like II"/>
    <property type="match status" value="2"/>
</dbReference>
<gene>
    <name evidence="2" type="ORF">GCM10023346_41540</name>
</gene>
<dbReference type="CDD" id="cd13585">
    <property type="entry name" value="PBP2_TMBP_like"/>
    <property type="match status" value="1"/>
</dbReference>
<dbReference type="Proteomes" id="UP001500200">
    <property type="component" value="Unassembled WGS sequence"/>
</dbReference>
<dbReference type="PROSITE" id="PS51257">
    <property type="entry name" value="PROKAR_LIPOPROTEIN"/>
    <property type="match status" value="1"/>
</dbReference>
<dbReference type="PANTHER" id="PTHR43649">
    <property type="entry name" value="ARABINOSE-BINDING PROTEIN-RELATED"/>
    <property type="match status" value="1"/>
</dbReference>
<protein>
    <recommendedName>
        <fullName evidence="4">Carbohydrate ABC transporter substrate-binding protein, CUT1 family</fullName>
    </recommendedName>
</protein>
<dbReference type="PANTHER" id="PTHR43649:SF12">
    <property type="entry name" value="DIACETYLCHITOBIOSE BINDING PROTEIN DASA"/>
    <property type="match status" value="1"/>
</dbReference>
<evidence type="ECO:0000313" key="2">
    <source>
        <dbReference type="EMBL" id="GAA5200137.1"/>
    </source>
</evidence>
<dbReference type="Pfam" id="PF01547">
    <property type="entry name" value="SBP_bac_1"/>
    <property type="match status" value="1"/>
</dbReference>
<comment type="caution">
    <text evidence="2">The sequence shown here is derived from an EMBL/GenBank/DDBJ whole genome shotgun (WGS) entry which is preliminary data.</text>
</comment>
<dbReference type="InterPro" id="IPR006059">
    <property type="entry name" value="SBP"/>
</dbReference>
<dbReference type="InterPro" id="IPR050490">
    <property type="entry name" value="Bact_solute-bd_prot1"/>
</dbReference>
<proteinExistence type="predicted"/>
<keyword evidence="1" id="KW-0732">Signal</keyword>
<evidence type="ECO:0000313" key="3">
    <source>
        <dbReference type="Proteomes" id="UP001500200"/>
    </source>
</evidence>
<evidence type="ECO:0008006" key="4">
    <source>
        <dbReference type="Google" id="ProtNLM"/>
    </source>
</evidence>
<sequence>MIRSLSRVKRSRIVAGLGAALTVTLLATACTGGSSTPSTAAAKPTELRMLYTTDEANSAAVASLVPQFKEKFGIDLKIDNQPYDALQQKVFSEFASSSSYYDIVVVDTPWAPALVQNLEPLSQYIQNDALNPGSPQSNVGDFIPKVFYDTAVYNADSPIKRYPDPTAKPDVSAIKNAGFDVYGMPIQSNVAVMAYRSDLFNDPTQKANFKAKYGKDLTVPKTWDDYAQVAGFFTQPDKKLYGTTAMAGVGDWATDDFKTLLASYGGDGTLADESGKPAFNTPEGTQALDYYAKLAQSGHVPPGSTSADWGTTAESFGSGLTAMTINYHDLKLADNVNGGTIGYAPVPTAKAAGPHFGTWMLSVNKNSKNKEWAYQAISWLTAAEQQTTMTAKSLHPSRASVFAGIKSDNPLAPFYDTLGKSLAVGVGRARLTNYTEVSHEVAVAVNNAATGASSPSDALKSASDKVSALLKSAGY</sequence>
<feature type="chain" id="PRO_5045748270" description="Carbohydrate ABC transporter substrate-binding protein, CUT1 family" evidence="1">
    <location>
        <begin position="30"/>
        <end position="475"/>
    </location>
</feature>
<dbReference type="SUPFAM" id="SSF53850">
    <property type="entry name" value="Periplasmic binding protein-like II"/>
    <property type="match status" value="1"/>
</dbReference>
<accession>A0ABP9SP92</accession>
<name>A0ABP9SP92_9MICC</name>
<keyword evidence="3" id="KW-1185">Reference proteome</keyword>
<dbReference type="RefSeq" id="WP_345452302.1">
    <property type="nucleotide sequence ID" value="NZ_BAABKK010000031.1"/>
</dbReference>
<evidence type="ECO:0000256" key="1">
    <source>
        <dbReference type="SAM" id="SignalP"/>
    </source>
</evidence>
<dbReference type="EMBL" id="BAABKK010000031">
    <property type="protein sequence ID" value="GAA5200137.1"/>
    <property type="molecule type" value="Genomic_DNA"/>
</dbReference>
<organism evidence="2 3">
    <name type="scientific">Arthrobacter gyeryongensis</name>
    <dbReference type="NCBI Taxonomy" id="1650592"/>
    <lineage>
        <taxon>Bacteria</taxon>
        <taxon>Bacillati</taxon>
        <taxon>Actinomycetota</taxon>
        <taxon>Actinomycetes</taxon>
        <taxon>Micrococcales</taxon>
        <taxon>Micrococcaceae</taxon>
        <taxon>Arthrobacter</taxon>
    </lineage>
</organism>